<keyword evidence="3" id="KW-1185">Reference proteome</keyword>
<evidence type="ECO:0000313" key="2">
    <source>
        <dbReference type="EMBL" id="MFC7348272.1"/>
    </source>
</evidence>
<dbReference type="RefSeq" id="WP_378181629.1">
    <property type="nucleotide sequence ID" value="NZ_JBHTCR010000008.1"/>
</dbReference>
<proteinExistence type="predicted"/>
<comment type="caution">
    <text evidence="2">The sequence shown here is derived from an EMBL/GenBank/DDBJ whole genome shotgun (WGS) entry which is preliminary data.</text>
</comment>
<keyword evidence="1" id="KW-0472">Membrane</keyword>
<dbReference type="Proteomes" id="UP001596550">
    <property type="component" value="Unassembled WGS sequence"/>
</dbReference>
<gene>
    <name evidence="2" type="ORF">ACFQO9_16255</name>
</gene>
<accession>A0ABW2M492</accession>
<dbReference type="EMBL" id="JBHTCR010000008">
    <property type="protein sequence ID" value="MFC7348272.1"/>
    <property type="molecule type" value="Genomic_DNA"/>
</dbReference>
<organism evidence="2 3">
    <name type="scientific">Chryseobacterium zhengzhouense</name>
    <dbReference type="NCBI Taxonomy" id="1636086"/>
    <lineage>
        <taxon>Bacteria</taxon>
        <taxon>Pseudomonadati</taxon>
        <taxon>Bacteroidota</taxon>
        <taxon>Flavobacteriia</taxon>
        <taxon>Flavobacteriales</taxon>
        <taxon>Weeksellaceae</taxon>
        <taxon>Chryseobacterium group</taxon>
        <taxon>Chryseobacterium</taxon>
    </lineage>
</organism>
<protein>
    <submittedName>
        <fullName evidence="2">DUF1294 domain-containing protein</fullName>
    </submittedName>
</protein>
<name>A0ABW2M492_9FLAO</name>
<feature type="transmembrane region" description="Helical" evidence="1">
    <location>
        <begin position="63"/>
        <end position="82"/>
    </location>
</feature>
<reference evidence="3" key="1">
    <citation type="journal article" date="2019" name="Int. J. Syst. Evol. Microbiol.">
        <title>The Global Catalogue of Microorganisms (GCM) 10K type strain sequencing project: providing services to taxonomists for standard genome sequencing and annotation.</title>
        <authorList>
            <consortium name="The Broad Institute Genomics Platform"/>
            <consortium name="The Broad Institute Genome Sequencing Center for Infectious Disease"/>
            <person name="Wu L."/>
            <person name="Ma J."/>
        </authorList>
    </citation>
    <scope>NUCLEOTIDE SEQUENCE [LARGE SCALE GENOMIC DNA]</scope>
    <source>
        <strain evidence="3">CCUG 54781</strain>
    </source>
</reference>
<feature type="transmembrane region" description="Helical" evidence="1">
    <location>
        <begin position="33"/>
        <end position="54"/>
    </location>
</feature>
<evidence type="ECO:0000256" key="1">
    <source>
        <dbReference type="SAM" id="Phobius"/>
    </source>
</evidence>
<sequence>MLYFLLIINLITFIIFLLDKWKATKHKRRISEFNLLILSFFGGTVGAVSAMLIFRHKISKKSFLWKFGLIALLQIIILVGYWKLDVGSLNFLF</sequence>
<keyword evidence="1" id="KW-0812">Transmembrane</keyword>
<dbReference type="InterPro" id="IPR010718">
    <property type="entry name" value="DUF1294"/>
</dbReference>
<evidence type="ECO:0000313" key="3">
    <source>
        <dbReference type="Proteomes" id="UP001596550"/>
    </source>
</evidence>
<feature type="transmembrane region" description="Helical" evidence="1">
    <location>
        <begin position="5"/>
        <end position="21"/>
    </location>
</feature>
<dbReference type="Pfam" id="PF06961">
    <property type="entry name" value="DUF1294"/>
    <property type="match status" value="1"/>
</dbReference>
<keyword evidence="1" id="KW-1133">Transmembrane helix</keyword>